<dbReference type="EMBL" id="BLPF01000001">
    <property type="protein sequence ID" value="GFJ76710.1"/>
    <property type="molecule type" value="Genomic_DNA"/>
</dbReference>
<organism evidence="5 6">
    <name type="scientific">Phytohabitans houttuyneae</name>
    <dbReference type="NCBI Taxonomy" id="1076126"/>
    <lineage>
        <taxon>Bacteria</taxon>
        <taxon>Bacillati</taxon>
        <taxon>Actinomycetota</taxon>
        <taxon>Actinomycetes</taxon>
        <taxon>Micromonosporales</taxon>
        <taxon>Micromonosporaceae</taxon>
    </lineage>
</organism>
<feature type="region of interest" description="Disordered" evidence="2">
    <location>
        <begin position="33"/>
        <end position="66"/>
    </location>
</feature>
<dbReference type="PROSITE" id="PS51257">
    <property type="entry name" value="PROKAR_LIPOPROTEIN"/>
    <property type="match status" value="1"/>
</dbReference>
<evidence type="ECO:0000259" key="4">
    <source>
        <dbReference type="PROSITE" id="PS51109"/>
    </source>
</evidence>
<dbReference type="Pfam" id="PF07501">
    <property type="entry name" value="G5"/>
    <property type="match status" value="1"/>
</dbReference>
<accession>A0A6V8JZH7</accession>
<feature type="signal peptide" evidence="3">
    <location>
        <begin position="1"/>
        <end position="22"/>
    </location>
</feature>
<dbReference type="RefSeq" id="WP_246273220.1">
    <property type="nucleotide sequence ID" value="NZ_BAABGO010000012.1"/>
</dbReference>
<proteinExistence type="predicted"/>
<evidence type="ECO:0000313" key="5">
    <source>
        <dbReference type="EMBL" id="GFJ76710.1"/>
    </source>
</evidence>
<dbReference type="SMART" id="SM01208">
    <property type="entry name" value="G5"/>
    <property type="match status" value="1"/>
</dbReference>
<feature type="compositionally biased region" description="Low complexity" evidence="2">
    <location>
        <begin position="38"/>
        <end position="56"/>
    </location>
</feature>
<evidence type="ECO:0000256" key="1">
    <source>
        <dbReference type="ARBA" id="ARBA00022729"/>
    </source>
</evidence>
<evidence type="ECO:0000256" key="2">
    <source>
        <dbReference type="SAM" id="MobiDB-lite"/>
    </source>
</evidence>
<feature type="chain" id="PRO_5039510313" description="G5 domain-containing protein" evidence="3">
    <location>
        <begin position="23"/>
        <end position="205"/>
    </location>
</feature>
<keyword evidence="6" id="KW-1185">Reference proteome</keyword>
<dbReference type="AlphaFoldDB" id="A0A6V8JZH7"/>
<comment type="caution">
    <text evidence="5">The sequence shown here is derived from an EMBL/GenBank/DDBJ whole genome shotgun (WGS) entry which is preliminary data.</text>
</comment>
<reference evidence="5 6" key="2">
    <citation type="submission" date="2020-03" db="EMBL/GenBank/DDBJ databases">
        <authorList>
            <person name="Ichikawa N."/>
            <person name="Kimura A."/>
            <person name="Kitahashi Y."/>
            <person name="Uohara A."/>
        </authorList>
    </citation>
    <scope>NUCLEOTIDE SEQUENCE [LARGE SCALE GENOMIC DNA]</scope>
    <source>
        <strain evidence="5 6">NBRC 108639</strain>
    </source>
</reference>
<dbReference type="Proteomes" id="UP000482800">
    <property type="component" value="Unassembled WGS sequence"/>
</dbReference>
<dbReference type="PROSITE" id="PS51109">
    <property type="entry name" value="G5"/>
    <property type="match status" value="1"/>
</dbReference>
<keyword evidence="1 3" id="KW-0732">Signal</keyword>
<evidence type="ECO:0000256" key="3">
    <source>
        <dbReference type="SAM" id="SignalP"/>
    </source>
</evidence>
<dbReference type="Gene3D" id="2.20.230.10">
    <property type="entry name" value="Resuscitation-promoting factor rpfb"/>
    <property type="match status" value="1"/>
</dbReference>
<dbReference type="InterPro" id="IPR011098">
    <property type="entry name" value="G5_dom"/>
</dbReference>
<protein>
    <recommendedName>
        <fullName evidence="4">G5 domain-containing protein</fullName>
    </recommendedName>
</protein>
<gene>
    <name evidence="5" type="ORF">Phou_008900</name>
</gene>
<feature type="domain" description="G5" evidence="4">
    <location>
        <begin position="67"/>
        <end position="147"/>
    </location>
</feature>
<name>A0A6V8JZH7_9ACTN</name>
<evidence type="ECO:0000313" key="6">
    <source>
        <dbReference type="Proteomes" id="UP000482800"/>
    </source>
</evidence>
<reference evidence="5 6" key="1">
    <citation type="submission" date="2020-03" db="EMBL/GenBank/DDBJ databases">
        <title>Whole genome shotgun sequence of Phytohabitans houttuyneae NBRC 108639.</title>
        <authorList>
            <person name="Komaki H."/>
            <person name="Tamura T."/>
        </authorList>
    </citation>
    <scope>NUCLEOTIDE SEQUENCE [LARGE SCALE GENOMIC DNA]</scope>
    <source>
        <strain evidence="5 6">NBRC 108639</strain>
    </source>
</reference>
<sequence length="205" mass="21327">MRVQKVLIRVAAAVCVAGLSFACAPADREQVAAETDVTAVEETPSAEPTPTAEATPTPTPTPEVTPTPAVEVKTVTVTQAVPFRRTTVKDSTLTEGTRRVRTKGVAGVKTLTYEVTYTDGKETARKLVSQAVTKQPVTEVVVVGTKKKAPTRQCDPNYSGCVPIASDVDCAGGSGNGPAYVSGPIRVTGSDIYGLDSDDDGIACE</sequence>